<keyword evidence="3" id="KW-1185">Reference proteome</keyword>
<evidence type="ECO:0000313" key="2">
    <source>
        <dbReference type="EMBL" id="PQA87947.1"/>
    </source>
</evidence>
<proteinExistence type="predicted"/>
<sequence>MVFSLASSKRRQQLGQEARQSRASAVRRAAAWGLVIVYNMIGGADIASTVIALDAGAGVEANPILSALMTHAGEGWIFAKLALQGLISFMVLWFPHWIVLGFFAAATAGNAWIVANNFAIAGIF</sequence>
<dbReference type="EMBL" id="PJCH01000005">
    <property type="protein sequence ID" value="PQA87947.1"/>
    <property type="molecule type" value="Genomic_DNA"/>
</dbReference>
<feature type="transmembrane region" description="Helical" evidence="1">
    <location>
        <begin position="29"/>
        <end position="55"/>
    </location>
</feature>
<name>A0A2S7K625_9PROT</name>
<gene>
    <name evidence="2" type="ORF">CW354_06310</name>
</gene>
<evidence type="ECO:0000313" key="3">
    <source>
        <dbReference type="Proteomes" id="UP000239504"/>
    </source>
</evidence>
<reference evidence="2 3" key="1">
    <citation type="submission" date="2017-12" db="EMBL/GenBank/DDBJ databases">
        <authorList>
            <person name="Hurst M.R.H."/>
        </authorList>
    </citation>
    <scope>NUCLEOTIDE SEQUENCE [LARGE SCALE GENOMIC DNA]</scope>
    <source>
        <strain evidence="2 3">SY-3-19</strain>
    </source>
</reference>
<keyword evidence="1" id="KW-1133">Transmembrane helix</keyword>
<dbReference type="RefSeq" id="WP_104829192.1">
    <property type="nucleotide sequence ID" value="NZ_PJCH01000005.1"/>
</dbReference>
<comment type="caution">
    <text evidence="2">The sequence shown here is derived from an EMBL/GenBank/DDBJ whole genome shotgun (WGS) entry which is preliminary data.</text>
</comment>
<feature type="transmembrane region" description="Helical" evidence="1">
    <location>
        <begin position="101"/>
        <end position="123"/>
    </location>
</feature>
<dbReference type="OrthoDB" id="8482098at2"/>
<dbReference type="Proteomes" id="UP000239504">
    <property type="component" value="Unassembled WGS sequence"/>
</dbReference>
<protein>
    <submittedName>
        <fullName evidence="2">Uncharacterized protein</fullName>
    </submittedName>
</protein>
<keyword evidence="1" id="KW-0472">Membrane</keyword>
<accession>A0A2S7K625</accession>
<evidence type="ECO:0000256" key="1">
    <source>
        <dbReference type="SAM" id="Phobius"/>
    </source>
</evidence>
<dbReference type="AlphaFoldDB" id="A0A2S7K625"/>
<organism evidence="2 3">
    <name type="scientific">Hyphococcus luteus</name>
    <dbReference type="NCBI Taxonomy" id="2058213"/>
    <lineage>
        <taxon>Bacteria</taxon>
        <taxon>Pseudomonadati</taxon>
        <taxon>Pseudomonadota</taxon>
        <taxon>Alphaproteobacteria</taxon>
        <taxon>Parvularculales</taxon>
        <taxon>Parvularculaceae</taxon>
        <taxon>Hyphococcus</taxon>
    </lineage>
</organism>
<keyword evidence="1" id="KW-0812">Transmembrane</keyword>